<protein>
    <recommendedName>
        <fullName evidence="2">DUF6843 domain-containing protein</fullName>
    </recommendedName>
</protein>
<feature type="domain" description="DUF6843" evidence="2">
    <location>
        <begin position="24"/>
        <end position="116"/>
    </location>
</feature>
<sequence length="150" mass="16958">MKKLLFVTVLLTIAMTANACSIRTPNVILIPEGYVGWVQIIYSQPDGERFEKRDGKNIIHISKDGICKASDSEPEYGTATDEYYYVDDNGNRKEIDMEELIHNHTIGEGSYHDNNSSKLYPIVEKFFVGTEEEAKKIPAPEYPGDLEPIN</sequence>
<keyword evidence="1" id="KW-0732">Signal</keyword>
<feature type="chain" id="PRO_5045689283" description="DUF6843 domain-containing protein" evidence="1">
    <location>
        <begin position="20"/>
        <end position="150"/>
    </location>
</feature>
<evidence type="ECO:0000259" key="2">
    <source>
        <dbReference type="Pfam" id="PF20862"/>
    </source>
</evidence>
<feature type="signal peptide" evidence="1">
    <location>
        <begin position="1"/>
        <end position="19"/>
    </location>
</feature>
<dbReference type="EMBL" id="JBEPLV010000001">
    <property type="protein sequence ID" value="MET3544769.1"/>
    <property type="molecule type" value="Genomic_DNA"/>
</dbReference>
<organism evidence="3 4">
    <name type="scientific">Paenibacillus favisporus</name>
    <dbReference type="NCBI Taxonomy" id="221028"/>
    <lineage>
        <taxon>Bacteria</taxon>
        <taxon>Bacillati</taxon>
        <taxon>Bacillota</taxon>
        <taxon>Bacilli</taxon>
        <taxon>Bacillales</taxon>
        <taxon>Paenibacillaceae</taxon>
        <taxon>Paenibacillus</taxon>
    </lineage>
</organism>
<keyword evidence="4" id="KW-1185">Reference proteome</keyword>
<name>A0ABV2EYS7_9BACL</name>
<evidence type="ECO:0000313" key="4">
    <source>
        <dbReference type="Proteomes" id="UP001549098"/>
    </source>
</evidence>
<dbReference type="Pfam" id="PF20862">
    <property type="entry name" value="DUF6843"/>
    <property type="match status" value="1"/>
</dbReference>
<accession>A0ABV2EYS7</accession>
<proteinExistence type="predicted"/>
<comment type="caution">
    <text evidence="3">The sequence shown here is derived from an EMBL/GenBank/DDBJ whole genome shotgun (WGS) entry which is preliminary data.</text>
</comment>
<dbReference type="Proteomes" id="UP001549098">
    <property type="component" value="Unassembled WGS sequence"/>
</dbReference>
<evidence type="ECO:0000256" key="1">
    <source>
        <dbReference type="SAM" id="SignalP"/>
    </source>
</evidence>
<gene>
    <name evidence="3" type="ORF">ABID47_001363</name>
</gene>
<reference evidence="3 4" key="1">
    <citation type="submission" date="2024-06" db="EMBL/GenBank/DDBJ databases">
        <title>Genomic Encyclopedia of Type Strains, Phase IV (KMG-IV): sequencing the most valuable type-strain genomes for metagenomic binning, comparative biology and taxonomic classification.</title>
        <authorList>
            <person name="Goeker M."/>
        </authorList>
    </citation>
    <scope>NUCLEOTIDE SEQUENCE [LARGE SCALE GENOMIC DNA]</scope>
    <source>
        <strain evidence="3 4">DSM 17253</strain>
    </source>
</reference>
<dbReference type="RefSeq" id="WP_354495410.1">
    <property type="nucleotide sequence ID" value="NZ_JBEPLV010000001.1"/>
</dbReference>
<evidence type="ECO:0000313" key="3">
    <source>
        <dbReference type="EMBL" id="MET3544769.1"/>
    </source>
</evidence>
<dbReference type="InterPro" id="IPR049293">
    <property type="entry name" value="DUF6843"/>
</dbReference>